<dbReference type="EMBL" id="AP019810">
    <property type="protein sequence ID" value="BBM15587.1"/>
    <property type="molecule type" value="Genomic_DNA"/>
</dbReference>
<dbReference type="Proteomes" id="UP000509460">
    <property type="component" value="Chromosome"/>
</dbReference>
<evidence type="ECO:0000256" key="1">
    <source>
        <dbReference type="SAM" id="Coils"/>
    </source>
</evidence>
<gene>
    <name evidence="3" type="ORF">EM151A_2406</name>
</gene>
<dbReference type="NCBIfam" id="TIGR02675">
    <property type="entry name" value="tape_meas_nterm"/>
    <property type="match status" value="1"/>
</dbReference>
<dbReference type="Pfam" id="PF20155">
    <property type="entry name" value="TMP_3"/>
    <property type="match status" value="1"/>
</dbReference>
<feature type="coiled-coil region" evidence="1">
    <location>
        <begin position="537"/>
        <end position="591"/>
    </location>
</feature>
<reference evidence="3 4" key="1">
    <citation type="submission" date="2019-07" db="EMBL/GenBank/DDBJ databases">
        <title>antibiotic susceptibility of plant-derived lactic acid bacteria.</title>
        <authorList>
            <person name="Sugiyama M."/>
            <person name="Noda M."/>
        </authorList>
    </citation>
    <scope>NUCLEOTIDE SEQUENCE [LARGE SCALE GENOMIC DNA]</scope>
    <source>
        <strain evidence="3 4">15-1A</strain>
    </source>
</reference>
<organism evidence="3 4">
    <name type="scientific">Enterococcus mundtii</name>
    <dbReference type="NCBI Taxonomy" id="53346"/>
    <lineage>
        <taxon>Bacteria</taxon>
        <taxon>Bacillati</taxon>
        <taxon>Bacillota</taxon>
        <taxon>Bacilli</taxon>
        <taxon>Lactobacillales</taxon>
        <taxon>Enterococcaceae</taxon>
        <taxon>Enterococcus</taxon>
    </lineage>
</organism>
<feature type="domain" description="Tape measure protein N-terminal" evidence="2">
    <location>
        <begin position="68"/>
        <end position="258"/>
    </location>
</feature>
<proteinExistence type="predicted"/>
<sequence length="1283" mass="135590">MEQYSVKAILSAIDSGFTSTMGGAKKSMSGLEDNTQKTNMSIMKMAAGAAVFKGLTIATNVLTASVGKAVDRYDTLNSYPRVLEQLGYSTMEADSSTRKLSEGINGLPTSLDEVVSTAQRLTILTGNLEDSTDLTIALNNAFLASGSSSAQASRGTEQYITMLSRGEVNLTSWRTLQETMGYALSETAKKMGIASGDANELYDALNDGLFTFDEFSAALIECSEQAGGFAEVALTASEGVRTSFENVKTSVVRNLANIIEAFDDMLVDVTGLNIAGHLNKLKDVVDTSMGAMTKVIKVFGSTLSTLLPIVKPLTPALVGMATAIAVSKVVSKANNAIAGYRITLAAFNATTLSTSSAVAAATAKKKAHTIATQHGISVTKARLAAGKLVTAGYAKETAGIKMITAVQSAYNAVKFRALADSRAGVAINALDMASAAAKIAVDKAKLAITVANTAASAAHSKAILAGTGATIASTAANIAFGKSLLLAMGPIGWVIGGVGALAGGLYTLVKRFGSGTEEGKKFKKELKDLSKATDKAVNSAQSNAEAHKENITQINASAGASQKLAKRVQDLANKENKSAGEKAQLKALTEQLNDAVPGLNAAYDEQADSLNLTEEAMSNYIETMKKQAEAQAYQDRLKQAIEDELTLREQRNALLVKQKEIEDDGNISLRERNKLEKEVAEQLGEVEGALTDATAATEYYGEVVAEAHEKAASAVEKSTEQARISFEDLSESQQAAVSTLIDRYDALAKGAQNAFEKMRHETEETTQSMLETLNHNATQTEKYGENLAKLHERAGKGSHENFTKWLDTMTEDNAAELAVLVQLTDEEMKQYEEALERGAAAGVSAASAETGLGFEEIAEKIGVFASEMPKTLREKMEAEMPGVGAAIPDGMKIGIEEGKEGCVDAAREMMNQLIQASKDEAGVNSPSRVYKEMGGHLIDGLVLGIDGKQSNGVTAMQKVLQAMQKAVDAESKSMAKSFDQIVTGADNSLSKLANVARKSMSDMESQFQSGSRTSQTTMRNLSNQLVQAFNRTPSQMQNIGRNIMNSLNIGLQSQQGRVQTTASQTHTRIIQAFNRTPSQMQSIGRNSMSNLNNGMRSTQGGAISTASNTNSRIVSTFNGLPSQLNQSGRNAMAGLTAGINAGAGGAIAAANRVANQVSATINKALDINSPSRVTKESGAFASEGLEVGLLSRINNVASAARRVSDTLLDNIVSGVDIAANLRVASPGKGLAESNIGKNQMFLNPIHIVNKMILDGEEIASSTNHILANDYDRLNYTAGGGIYD</sequence>
<evidence type="ECO:0000259" key="2">
    <source>
        <dbReference type="Pfam" id="PF20155"/>
    </source>
</evidence>
<protein>
    <submittedName>
        <fullName evidence="3">Tape measure domain protein</fullName>
    </submittedName>
</protein>
<accession>A0AAI8RB26</accession>
<dbReference type="InterPro" id="IPR013491">
    <property type="entry name" value="Tape_meas_N"/>
</dbReference>
<keyword evidence="1" id="KW-0175">Coiled coil</keyword>
<evidence type="ECO:0000313" key="4">
    <source>
        <dbReference type="Proteomes" id="UP000509460"/>
    </source>
</evidence>
<name>A0AAI8RB26_ENTMU</name>
<evidence type="ECO:0000313" key="3">
    <source>
        <dbReference type="EMBL" id="BBM15587.1"/>
    </source>
</evidence>
<dbReference type="RefSeq" id="WP_178946707.1">
    <property type="nucleotide sequence ID" value="NZ_AP019810.1"/>
</dbReference>
<feature type="coiled-coil region" evidence="1">
    <location>
        <begin position="623"/>
        <end position="692"/>
    </location>
</feature>